<accession>D0SF59</accession>
<keyword evidence="2" id="KW-0472">Membrane</keyword>
<gene>
    <name evidence="3" type="ORF">HMPREF0016_02337</name>
</gene>
<dbReference type="EMBL" id="GG704968">
    <property type="protein sequence ID" value="EEY95384.1"/>
    <property type="molecule type" value="Genomic_DNA"/>
</dbReference>
<dbReference type="eggNOG" id="ENOG50348U2">
    <property type="taxonomic scope" value="Bacteria"/>
</dbReference>
<feature type="transmembrane region" description="Helical" evidence="2">
    <location>
        <begin position="14"/>
        <end position="35"/>
    </location>
</feature>
<feature type="coiled-coil region" evidence="1">
    <location>
        <begin position="93"/>
        <end position="138"/>
    </location>
</feature>
<evidence type="ECO:0000256" key="1">
    <source>
        <dbReference type="SAM" id="Coils"/>
    </source>
</evidence>
<keyword evidence="1" id="KW-0175">Coiled coil</keyword>
<keyword evidence="2" id="KW-1133">Transmembrane helix</keyword>
<reference evidence="4" key="1">
    <citation type="journal article" date="2012" name="PLoS ONE">
        <title>The success of Acinetobacter species; genetic, metabolic and virulence attributes.</title>
        <authorList>
            <person name="Peleg A.Y."/>
            <person name="de Breij A."/>
            <person name="Adams M.D."/>
            <person name="Cerqueira G.M."/>
            <person name="Mocali S."/>
            <person name="Galardini M."/>
            <person name="Nibbering P.H."/>
            <person name="Earl A.M."/>
            <person name="Ward D.V."/>
            <person name="Paterson D.L."/>
            <person name="Seifert H."/>
            <person name="Dijkshoorn L."/>
        </authorList>
    </citation>
    <scope>NUCLEOTIDE SEQUENCE [LARGE SCALE GENOMIC DNA]</scope>
    <source>
        <strain evidence="4">SH046</strain>
    </source>
</reference>
<dbReference type="AlphaFoldDB" id="D0SF59"/>
<dbReference type="Proteomes" id="UP000012047">
    <property type="component" value="Unassembled WGS sequence"/>
</dbReference>
<evidence type="ECO:0000256" key="2">
    <source>
        <dbReference type="SAM" id="Phobius"/>
    </source>
</evidence>
<evidence type="ECO:0000313" key="4">
    <source>
        <dbReference type="Proteomes" id="UP000012047"/>
    </source>
</evidence>
<name>D0SF59_ACIJO</name>
<dbReference type="HOGENOM" id="CLU_128587_0_0_6"/>
<protein>
    <submittedName>
        <fullName evidence="3">Uncharacterized protein</fullName>
    </submittedName>
</protein>
<organism evidence="3 4">
    <name type="scientific">Acinetobacter johnsonii SH046</name>
    <dbReference type="NCBI Taxonomy" id="575586"/>
    <lineage>
        <taxon>Bacteria</taxon>
        <taxon>Pseudomonadati</taxon>
        <taxon>Pseudomonadota</taxon>
        <taxon>Gammaproteobacteria</taxon>
        <taxon>Moraxellales</taxon>
        <taxon>Moraxellaceae</taxon>
        <taxon>Acinetobacter</taxon>
    </lineage>
</organism>
<evidence type="ECO:0000313" key="3">
    <source>
        <dbReference type="EMBL" id="EEY95384.1"/>
    </source>
</evidence>
<sequence>MNRMSSVQHNNPKLLWGITAGLVAIIAIFALYQWLFAAQEPTTPVHQAELIQPTVKALPEAEKAASTAMADNTIKLVEEEILKAPVPVNASLAKEEVAKLDDIQSQLKEQEKSLQAQHKDADELVKLKEEQIKLLEAQLAAQ</sequence>
<keyword evidence="2" id="KW-0812">Transmembrane</keyword>
<proteinExistence type="predicted"/>